<evidence type="ECO:0000313" key="2">
    <source>
        <dbReference type="WBParaSite" id="JU765_v2.g14838.t1"/>
    </source>
</evidence>
<organism evidence="1 2">
    <name type="scientific">Panagrolaimus sp. JU765</name>
    <dbReference type="NCBI Taxonomy" id="591449"/>
    <lineage>
        <taxon>Eukaryota</taxon>
        <taxon>Metazoa</taxon>
        <taxon>Ecdysozoa</taxon>
        <taxon>Nematoda</taxon>
        <taxon>Chromadorea</taxon>
        <taxon>Rhabditida</taxon>
        <taxon>Tylenchina</taxon>
        <taxon>Panagrolaimomorpha</taxon>
        <taxon>Panagrolaimoidea</taxon>
        <taxon>Panagrolaimidae</taxon>
        <taxon>Panagrolaimus</taxon>
    </lineage>
</organism>
<dbReference type="Proteomes" id="UP000887576">
    <property type="component" value="Unplaced"/>
</dbReference>
<protein>
    <submittedName>
        <fullName evidence="2">G-protein coupled receptors family 1 profile domain-containing protein</fullName>
    </submittedName>
</protein>
<name>A0AC34QBR0_9BILA</name>
<proteinExistence type="predicted"/>
<evidence type="ECO:0000313" key="1">
    <source>
        <dbReference type="Proteomes" id="UP000887576"/>
    </source>
</evidence>
<accession>A0AC34QBR0</accession>
<dbReference type="WBParaSite" id="JU765_v2.g14838.t1">
    <property type="protein sequence ID" value="JU765_v2.g14838.t1"/>
    <property type="gene ID" value="JU765_v2.g14838"/>
</dbReference>
<sequence>MVNFFEILPYIVLVEYIITEFAVVMSFFILLRVLHHHHKNRINSIEVSNSMLLYLVCEWIFSFSTFIYVGYMTLWWRSGQQVYNAYILWALGGILASIIVVKPVTVCFLGLDRCFAIIFPLKYRLQRTKYMMIMTLIAVAIFFTINLVYFILPAFPRSSSTNCGAILCLAQDSGAAVYLILRYTISLSILVVGIVFVISARKRLFDTTAVAKVRFLTQKSYLDS</sequence>
<reference evidence="2" key="1">
    <citation type="submission" date="2022-11" db="UniProtKB">
        <authorList>
            <consortium name="WormBaseParasite"/>
        </authorList>
    </citation>
    <scope>IDENTIFICATION</scope>
</reference>